<sequence>MTEYREREQMRRQEQKNQRKIKTLDPVEEKDNTKNVTPKLTNLNETKTAAPSLKKSGEAGNKSTLGTVPHIKKNYDIKPSITNSKPTNSKEVAELRAHEQNSLFQSLLTFSNQNNSTYQIKLTKINPVHFLPLSLTPLLQTNQAGQSNKRDYVLKQSVQKRKKGGKEENSKLQLLFTTNFNDRRKKANKQPKSTAQPTRQGEKKRINYTQSKAMTFLKPFQANNKNNDVTQ</sequence>
<feature type="region of interest" description="Disordered" evidence="1">
    <location>
        <begin position="179"/>
        <end position="206"/>
    </location>
</feature>
<reference evidence="2 3" key="1">
    <citation type="journal article" date="2013" name="Curr. Biol.">
        <title>The Genome of the Foraminiferan Reticulomyxa filosa.</title>
        <authorList>
            <person name="Glockner G."/>
            <person name="Hulsmann N."/>
            <person name="Schleicher M."/>
            <person name="Noegel A.A."/>
            <person name="Eichinger L."/>
            <person name="Gallinger C."/>
            <person name="Pawlowski J."/>
            <person name="Sierra R."/>
            <person name="Euteneuer U."/>
            <person name="Pillet L."/>
            <person name="Moustafa A."/>
            <person name="Platzer M."/>
            <person name="Groth M."/>
            <person name="Szafranski K."/>
            <person name="Schliwa M."/>
        </authorList>
    </citation>
    <scope>NUCLEOTIDE SEQUENCE [LARGE SCALE GENOMIC DNA]</scope>
</reference>
<feature type="compositionally biased region" description="Polar residues" evidence="1">
    <location>
        <begin position="34"/>
        <end position="49"/>
    </location>
</feature>
<dbReference type="AlphaFoldDB" id="X6NM79"/>
<comment type="caution">
    <text evidence="2">The sequence shown here is derived from an EMBL/GenBank/DDBJ whole genome shotgun (WGS) entry which is preliminary data.</text>
</comment>
<keyword evidence="3" id="KW-1185">Reference proteome</keyword>
<feature type="compositionally biased region" description="Polar residues" evidence="1">
    <location>
        <begin position="190"/>
        <end position="199"/>
    </location>
</feature>
<name>X6NM79_RETFI</name>
<feature type="region of interest" description="Disordered" evidence="1">
    <location>
        <begin position="1"/>
        <end position="67"/>
    </location>
</feature>
<feature type="compositionally biased region" description="Basic and acidic residues" evidence="1">
    <location>
        <begin position="1"/>
        <end position="33"/>
    </location>
</feature>
<organism evidence="2 3">
    <name type="scientific">Reticulomyxa filosa</name>
    <dbReference type="NCBI Taxonomy" id="46433"/>
    <lineage>
        <taxon>Eukaryota</taxon>
        <taxon>Sar</taxon>
        <taxon>Rhizaria</taxon>
        <taxon>Retaria</taxon>
        <taxon>Foraminifera</taxon>
        <taxon>Monothalamids</taxon>
        <taxon>Reticulomyxidae</taxon>
        <taxon>Reticulomyxa</taxon>
    </lineage>
</organism>
<dbReference type="Proteomes" id="UP000023152">
    <property type="component" value="Unassembled WGS sequence"/>
</dbReference>
<accession>X6NM79</accession>
<evidence type="ECO:0000313" key="2">
    <source>
        <dbReference type="EMBL" id="ETO27023.1"/>
    </source>
</evidence>
<protein>
    <submittedName>
        <fullName evidence="2">Uncharacterized protein</fullName>
    </submittedName>
</protein>
<evidence type="ECO:0000313" key="3">
    <source>
        <dbReference type="Proteomes" id="UP000023152"/>
    </source>
</evidence>
<dbReference type="EMBL" id="ASPP01007507">
    <property type="protein sequence ID" value="ETO27023.1"/>
    <property type="molecule type" value="Genomic_DNA"/>
</dbReference>
<proteinExistence type="predicted"/>
<evidence type="ECO:0000256" key="1">
    <source>
        <dbReference type="SAM" id="MobiDB-lite"/>
    </source>
</evidence>
<gene>
    <name evidence="2" type="ORF">RFI_10108</name>
</gene>